<feature type="region of interest" description="Disordered" evidence="4">
    <location>
        <begin position="144"/>
        <end position="225"/>
    </location>
</feature>
<keyword evidence="3" id="KW-0378">Hydrolase</keyword>
<feature type="compositionally biased region" description="Low complexity" evidence="4">
    <location>
        <begin position="468"/>
        <end position="480"/>
    </location>
</feature>
<proteinExistence type="inferred from homology"/>
<evidence type="ECO:0000256" key="2">
    <source>
        <dbReference type="ARBA" id="ARBA00022729"/>
    </source>
</evidence>
<dbReference type="GO" id="GO:0016020">
    <property type="term" value="C:membrane"/>
    <property type="evidence" value="ECO:0007669"/>
    <property type="project" value="GOC"/>
</dbReference>
<dbReference type="Pfam" id="PF17189">
    <property type="entry name" value="Glyco_hydro_30C"/>
    <property type="match status" value="1"/>
</dbReference>
<dbReference type="InterPro" id="IPR018993">
    <property type="entry name" value="FOP_dimerisation-dom_N"/>
</dbReference>
<feature type="compositionally biased region" description="Basic and acidic residues" evidence="4">
    <location>
        <begin position="456"/>
        <end position="465"/>
    </location>
</feature>
<dbReference type="PANTHER" id="PTHR11069">
    <property type="entry name" value="GLUCOSYLCERAMIDASE"/>
    <property type="match status" value="1"/>
</dbReference>
<dbReference type="PRINTS" id="PR00843">
    <property type="entry name" value="GLHYDRLASE30"/>
</dbReference>
<evidence type="ECO:0008006" key="10">
    <source>
        <dbReference type="Google" id="ProtNLM"/>
    </source>
</evidence>
<evidence type="ECO:0000313" key="8">
    <source>
        <dbReference type="EMBL" id="KAF4658673.1"/>
    </source>
</evidence>
<feature type="domain" description="Glycosyl hydrolase family 30 beta sandwich" evidence="7">
    <location>
        <begin position="965"/>
        <end position="1032"/>
    </location>
</feature>
<evidence type="ECO:0000259" key="6">
    <source>
        <dbReference type="Pfam" id="PF09398"/>
    </source>
</evidence>
<organism evidence="8 9">
    <name type="scientific">Perkinsus chesapeaki</name>
    <name type="common">Clam parasite</name>
    <name type="synonym">Perkinsus andrewsi</name>
    <dbReference type="NCBI Taxonomy" id="330153"/>
    <lineage>
        <taxon>Eukaryota</taxon>
        <taxon>Sar</taxon>
        <taxon>Alveolata</taxon>
        <taxon>Perkinsozoa</taxon>
        <taxon>Perkinsea</taxon>
        <taxon>Perkinsida</taxon>
        <taxon>Perkinsidae</taxon>
        <taxon>Perkinsus</taxon>
    </lineage>
</organism>
<dbReference type="AlphaFoldDB" id="A0A7J6LHN5"/>
<dbReference type="InterPro" id="IPR013780">
    <property type="entry name" value="Glyco_hydro_b"/>
</dbReference>
<protein>
    <recommendedName>
        <fullName evidence="10">Glucosylceramidase</fullName>
    </recommendedName>
</protein>
<evidence type="ECO:0000259" key="7">
    <source>
        <dbReference type="Pfam" id="PF17189"/>
    </source>
</evidence>
<dbReference type="Proteomes" id="UP000591131">
    <property type="component" value="Unassembled WGS sequence"/>
</dbReference>
<dbReference type="GO" id="GO:0034453">
    <property type="term" value="P:microtubule anchoring"/>
    <property type="evidence" value="ECO:0007669"/>
    <property type="project" value="InterPro"/>
</dbReference>
<dbReference type="InterPro" id="IPR033453">
    <property type="entry name" value="Glyco_hydro_30_TIM-barrel"/>
</dbReference>
<dbReference type="Gene3D" id="2.60.40.1180">
    <property type="entry name" value="Golgi alpha-mannosidase II"/>
    <property type="match status" value="1"/>
</dbReference>
<accession>A0A7J6LHN5</accession>
<feature type="domain" description="Glycosyl hydrolase family 30 TIM-barrel" evidence="5">
    <location>
        <begin position="607"/>
        <end position="960"/>
    </location>
</feature>
<evidence type="ECO:0000256" key="3">
    <source>
        <dbReference type="ARBA" id="ARBA00022801"/>
    </source>
</evidence>
<gene>
    <name evidence="8" type="ORF">FOL47_007885</name>
</gene>
<feature type="region of interest" description="Disordered" evidence="4">
    <location>
        <begin position="240"/>
        <end position="410"/>
    </location>
</feature>
<dbReference type="PANTHER" id="PTHR11069:SF23">
    <property type="entry name" value="LYSOSOMAL ACID GLUCOSYLCERAMIDASE"/>
    <property type="match status" value="1"/>
</dbReference>
<feature type="compositionally biased region" description="Low complexity" evidence="4">
    <location>
        <begin position="359"/>
        <end position="377"/>
    </location>
</feature>
<feature type="compositionally biased region" description="Low complexity" evidence="4">
    <location>
        <begin position="499"/>
        <end position="508"/>
    </location>
</feature>
<feature type="domain" description="FGFR1 oncogene partner (FOP) N-terminal dimerisation" evidence="6">
    <location>
        <begin position="71"/>
        <end position="133"/>
    </location>
</feature>
<comment type="caution">
    <text evidence="8">The sequence shown here is derived from an EMBL/GenBank/DDBJ whole genome shotgun (WGS) entry which is preliminary data.</text>
</comment>
<dbReference type="InterPro" id="IPR001139">
    <property type="entry name" value="Glyco_hydro_30"/>
</dbReference>
<evidence type="ECO:0000256" key="4">
    <source>
        <dbReference type="SAM" id="MobiDB-lite"/>
    </source>
</evidence>
<sequence length="1036" mass="112493">MATASNAPQLPTALPSGNLDELKKLVIATLEKNGALGDLRAQLRSCVYKAIESDDYMNEKNPGAKLLSDNPNGALVAELVAEFLEFYHLSHSLRIYVPELNLPRFRLSRRELEQECGLTVQTDPSQSLLQHLVAVALNTPASCGSPIGESPPQRSSPGAKVNLSQVPSPGAPPYRPLITKSPSVSPDRGQPIQSKSPEAAVPTPRGGHLSVDYAPRNHPVSIGGELPASLQETQGLSDPREALGSFNVLGDGSAHADSLLSTDGPSSRHPRAPPPSTTDGEEISVTSSTSALLSPLGRLGTSSRGGKSTPKPFFHGITPGLSAPHWSEDIGVDRSMSSEGSGGGSGGSPSITEGLGSSGTRLLGELPPLRPRPGARGSPVKLSGIADSVPRSPDPRDSSNIDGPSAVDESLEENVLRLARLTDEIQSLMRKPASISSPVSQSHHPLDSGPSQGDSAGKDSPRYEEDWAQSSASGSNSSHRSAIDGNYRSAEGGGESSSRDSSSMPSLGEESQDSSGQLDALCEYIEDVLLTLLLGFISFLFDGCSSNSSGGSTTTAAPPPPQGAAQTYTTTETGEPLQRAEVRWNDAEGHAATTTVALDPGSKHQKIQGFGATFTQAAAYLYKNLNRSMQEQFMRLVFGPDGLHYNLGRVPINSCDFSPDTYNFDNVSDDFNLEHFDSDLKKDEEHGMFSMIHDAQSYTRDTGGLSLLASPWSPPYWMKNGNHEMIGSEMPCLKNDTRYHRAWAEYRSLWFQGYAKHGINFTYHTVQNEPGNYINIWWEQCFYDAKGEADFVANHLGPVMERDGHEVSLLFYDFNKMGMMLWADEFLQNEKAASYVSGIALHWYDGPYFENVKAFQEKYGDKYYQLATEGCNCDGVLDVQFNTEWKRAMRYAEDILGDLNSNVVGWMDWSILLNIVENGAGGPNHSRLKNWCYTHIHVTNSSELTLYRSFYTFSHISRFVTPGYQRIDVSVNGNTEHLTCSAFLSPDESKIVLVATNYHIEEQTEEKHVDISLAGRSGSLHVVIPSSSIVTVEVSL</sequence>
<keyword evidence="9" id="KW-1185">Reference proteome</keyword>
<feature type="region of interest" description="Disordered" evidence="4">
    <location>
        <begin position="548"/>
        <end position="573"/>
    </location>
</feature>
<dbReference type="Pfam" id="PF02055">
    <property type="entry name" value="Glyco_hydro_30"/>
    <property type="match status" value="1"/>
</dbReference>
<dbReference type="Gene3D" id="3.20.20.80">
    <property type="entry name" value="Glycosidases"/>
    <property type="match status" value="1"/>
</dbReference>
<comment type="similarity">
    <text evidence="1">Belongs to the glycosyl hydrolase 30 family.</text>
</comment>
<dbReference type="OrthoDB" id="2160638at2759"/>
<evidence type="ECO:0000313" key="9">
    <source>
        <dbReference type="Proteomes" id="UP000591131"/>
    </source>
</evidence>
<evidence type="ECO:0000256" key="1">
    <source>
        <dbReference type="ARBA" id="ARBA00005382"/>
    </source>
</evidence>
<dbReference type="GO" id="GO:0004348">
    <property type="term" value="F:glucosylceramidase activity"/>
    <property type="evidence" value="ECO:0007669"/>
    <property type="project" value="InterPro"/>
</dbReference>
<dbReference type="InterPro" id="IPR033452">
    <property type="entry name" value="GH30_C"/>
</dbReference>
<dbReference type="GO" id="GO:0006680">
    <property type="term" value="P:glucosylceramide catabolic process"/>
    <property type="evidence" value="ECO:0007669"/>
    <property type="project" value="TreeGrafter"/>
</dbReference>
<feature type="compositionally biased region" description="Polar residues" evidence="4">
    <location>
        <begin position="152"/>
        <end position="167"/>
    </location>
</feature>
<dbReference type="EMBL" id="JAAPAO010000484">
    <property type="protein sequence ID" value="KAF4658673.1"/>
    <property type="molecule type" value="Genomic_DNA"/>
</dbReference>
<name>A0A7J6LHN5_PERCH</name>
<feature type="compositionally biased region" description="Polar residues" evidence="4">
    <location>
        <begin position="434"/>
        <end position="454"/>
    </location>
</feature>
<dbReference type="GO" id="GO:0005815">
    <property type="term" value="C:microtubule organizing center"/>
    <property type="evidence" value="ECO:0007669"/>
    <property type="project" value="InterPro"/>
</dbReference>
<reference evidence="8 9" key="1">
    <citation type="submission" date="2020-04" db="EMBL/GenBank/DDBJ databases">
        <title>Perkinsus chesapeaki whole genome sequence.</title>
        <authorList>
            <person name="Bogema D.R."/>
        </authorList>
    </citation>
    <scope>NUCLEOTIDE SEQUENCE [LARGE SCALE GENOMIC DNA]</scope>
    <source>
        <strain evidence="8">ATCC PRA-425</strain>
    </source>
</reference>
<dbReference type="InterPro" id="IPR017853">
    <property type="entry name" value="GH"/>
</dbReference>
<keyword evidence="2" id="KW-0732">Signal</keyword>
<dbReference type="Pfam" id="PF09398">
    <property type="entry name" value="FOP_dimer"/>
    <property type="match status" value="1"/>
</dbReference>
<dbReference type="SUPFAM" id="SSF51445">
    <property type="entry name" value="(Trans)glycosidases"/>
    <property type="match status" value="1"/>
</dbReference>
<feature type="region of interest" description="Disordered" evidence="4">
    <location>
        <begin position="432"/>
        <end position="514"/>
    </location>
</feature>
<evidence type="ECO:0000259" key="5">
    <source>
        <dbReference type="Pfam" id="PF02055"/>
    </source>
</evidence>
<dbReference type="Gene3D" id="1.20.960.40">
    <property type="match status" value="1"/>
</dbReference>